<keyword evidence="4" id="KW-0963">Cytoplasm</keyword>
<keyword evidence="5" id="KW-0472">Membrane</keyword>
<dbReference type="OrthoDB" id="18937at2759"/>
<evidence type="ECO:0000256" key="5">
    <source>
        <dbReference type="ARBA" id="ARBA00023136"/>
    </source>
</evidence>
<dbReference type="GO" id="GO:0005829">
    <property type="term" value="C:cytosol"/>
    <property type="evidence" value="ECO:0007669"/>
    <property type="project" value="UniProtKB-SubCell"/>
</dbReference>
<dbReference type="AlphaFoldDB" id="A0A4S2LAQ7"/>
<proteinExistence type="inferred from homology"/>
<dbReference type="GO" id="GO:0005886">
    <property type="term" value="C:plasma membrane"/>
    <property type="evidence" value="ECO:0007669"/>
    <property type="project" value="UniProtKB-SubCell"/>
</dbReference>
<dbReference type="EMBL" id="SJOL01008531">
    <property type="protein sequence ID" value="TGZ60160.1"/>
    <property type="molecule type" value="Genomic_DNA"/>
</dbReference>
<dbReference type="GO" id="GO:0072659">
    <property type="term" value="P:protein localization to plasma membrane"/>
    <property type="evidence" value="ECO:0007669"/>
    <property type="project" value="TreeGrafter"/>
</dbReference>
<feature type="compositionally biased region" description="Polar residues" evidence="7">
    <location>
        <begin position="413"/>
        <end position="427"/>
    </location>
</feature>
<gene>
    <name evidence="8" type="ORF">CRM22_008698</name>
</gene>
<comment type="caution">
    <text evidence="8">The sequence shown here is derived from an EMBL/GenBank/DDBJ whole genome shotgun (WGS) entry which is preliminary data.</text>
</comment>
<evidence type="ECO:0000256" key="2">
    <source>
        <dbReference type="ARBA" id="ARBA00004514"/>
    </source>
</evidence>
<reference evidence="8 9" key="1">
    <citation type="journal article" date="2019" name="BMC Genomics">
        <title>New insights from Opisthorchis felineus genome: update on genomics of the epidemiologically important liver flukes.</title>
        <authorList>
            <person name="Ershov N.I."/>
            <person name="Mordvinov V.A."/>
            <person name="Prokhortchouk E.B."/>
            <person name="Pakharukova M.Y."/>
            <person name="Gunbin K.V."/>
            <person name="Ustyantsev K."/>
            <person name="Genaev M.A."/>
            <person name="Blinov A.G."/>
            <person name="Mazur A."/>
            <person name="Boulygina E."/>
            <person name="Tsygankova S."/>
            <person name="Khrameeva E."/>
            <person name="Chekanov N."/>
            <person name="Fan G."/>
            <person name="Xiao A."/>
            <person name="Zhang H."/>
            <person name="Xu X."/>
            <person name="Yang H."/>
            <person name="Solovyev V."/>
            <person name="Lee S.M."/>
            <person name="Liu X."/>
            <person name="Afonnikov D.A."/>
            <person name="Skryabin K.G."/>
        </authorList>
    </citation>
    <scope>NUCLEOTIDE SEQUENCE [LARGE SCALE GENOMIC DNA]</scope>
    <source>
        <strain evidence="8">AK-0245</strain>
        <tissue evidence="8">Whole organism</tissue>
    </source>
</reference>
<dbReference type="PANTHER" id="PTHR31220">
    <property type="entry name" value="HYCCIN RELATED"/>
    <property type="match status" value="1"/>
</dbReference>
<name>A0A4S2LAQ7_OPIFE</name>
<dbReference type="Proteomes" id="UP000308267">
    <property type="component" value="Unassembled WGS sequence"/>
</dbReference>
<feature type="compositionally biased region" description="Polar residues" evidence="7">
    <location>
        <begin position="434"/>
        <end position="457"/>
    </location>
</feature>
<dbReference type="GO" id="GO:0046854">
    <property type="term" value="P:phosphatidylinositol phosphate biosynthetic process"/>
    <property type="evidence" value="ECO:0007669"/>
    <property type="project" value="TreeGrafter"/>
</dbReference>
<keyword evidence="9" id="KW-1185">Reference proteome</keyword>
<evidence type="ECO:0000313" key="8">
    <source>
        <dbReference type="EMBL" id="TGZ60160.1"/>
    </source>
</evidence>
<comment type="subcellular location">
    <subcellularLocation>
        <location evidence="1">Cell membrane</location>
    </subcellularLocation>
    <subcellularLocation>
        <location evidence="2">Cytoplasm</location>
        <location evidence="2">Cytosol</location>
    </subcellularLocation>
</comment>
<dbReference type="Pfam" id="PF09790">
    <property type="entry name" value="Hyccin"/>
    <property type="match status" value="1"/>
</dbReference>
<evidence type="ECO:0000256" key="4">
    <source>
        <dbReference type="ARBA" id="ARBA00022490"/>
    </source>
</evidence>
<accession>A0A4S2LAQ7</accession>
<dbReference type="PANTHER" id="PTHR31220:SF1">
    <property type="entry name" value="GH21176P"/>
    <property type="match status" value="1"/>
</dbReference>
<feature type="region of interest" description="Disordered" evidence="7">
    <location>
        <begin position="398"/>
        <end position="474"/>
    </location>
</feature>
<evidence type="ECO:0000256" key="3">
    <source>
        <dbReference type="ARBA" id="ARBA00022475"/>
    </source>
</evidence>
<comment type="similarity">
    <text evidence="6">Belongs to the Hyccin family.</text>
</comment>
<evidence type="ECO:0000256" key="6">
    <source>
        <dbReference type="ARBA" id="ARBA00034482"/>
    </source>
</evidence>
<evidence type="ECO:0000256" key="1">
    <source>
        <dbReference type="ARBA" id="ARBA00004236"/>
    </source>
</evidence>
<sequence length="474" mass="51602">MVLNLERSHSATLASWLKMPSKVSKWLAAFKPSSPEAVEELATWMYSNVKLLEDLEEIFEKLSSSLVSEICQRLYVFYKAKSASLQRFTIFLLPSLMHAYLSHLGDEDSSSGRKGSASPPESQQSSIMTNLTSLESCLIGISRHYVLLNPQNRRLGSSGPEPGASLPLFTGPSIFHDSLPNSEPLSSDNDTFPSLTVPIARFSESSLAYLIQDYLDTLSSVDLLDSMSTLLSLHSMTRFCAVCDRVASLSRRPRIIAGPGLLSDFLVGLDTILYKLDDLDRRTDSVRRTSLTIRTAVWDAIKQIEKRAAFNCLSTPLLICRAILHGRGAQYGPRAVPGMRLGAGSSAFVDIGVLLASAEDRGALNGPVTSANLDHSRPLRPHPSTGLEVITNASFRPESLPEDIPISNHPPKQKSSADLDQNTNTSTKKVRAEVSTNGKPNATDSRQRSGTQKQSKGGVNFISPTAPAKKTTSE</sequence>
<evidence type="ECO:0000256" key="7">
    <source>
        <dbReference type="SAM" id="MobiDB-lite"/>
    </source>
</evidence>
<feature type="region of interest" description="Disordered" evidence="7">
    <location>
        <begin position="364"/>
        <end position="386"/>
    </location>
</feature>
<organism evidence="8 9">
    <name type="scientific">Opisthorchis felineus</name>
    <dbReference type="NCBI Taxonomy" id="147828"/>
    <lineage>
        <taxon>Eukaryota</taxon>
        <taxon>Metazoa</taxon>
        <taxon>Spiralia</taxon>
        <taxon>Lophotrochozoa</taxon>
        <taxon>Platyhelminthes</taxon>
        <taxon>Trematoda</taxon>
        <taxon>Digenea</taxon>
        <taxon>Opisthorchiida</taxon>
        <taxon>Opisthorchiata</taxon>
        <taxon>Opisthorchiidae</taxon>
        <taxon>Opisthorchis</taxon>
    </lineage>
</organism>
<dbReference type="STRING" id="147828.A0A4S2LAQ7"/>
<protein>
    <submittedName>
        <fullName evidence="8">Uncharacterized protein</fullName>
    </submittedName>
</protein>
<keyword evidence="3" id="KW-1003">Cell membrane</keyword>
<dbReference type="InterPro" id="IPR018619">
    <property type="entry name" value="Hyccin"/>
</dbReference>
<evidence type="ECO:0000313" key="9">
    <source>
        <dbReference type="Proteomes" id="UP000308267"/>
    </source>
</evidence>